<evidence type="ECO:0000256" key="7">
    <source>
        <dbReference type="ARBA" id="ARBA00022763"/>
    </source>
</evidence>
<dbReference type="NCBIfam" id="TIGR00758">
    <property type="entry name" value="UDG_fam4"/>
    <property type="match status" value="1"/>
</dbReference>
<evidence type="ECO:0000256" key="5">
    <source>
        <dbReference type="ARBA" id="ARBA00022485"/>
    </source>
</evidence>
<dbReference type="GO" id="GO:0004844">
    <property type="term" value="F:uracil DNA N-glycosylase activity"/>
    <property type="evidence" value="ECO:0007669"/>
    <property type="project" value="UniProtKB-EC"/>
</dbReference>
<comment type="catalytic activity">
    <reaction evidence="1">
        <text>Hydrolyzes single-stranded DNA or mismatched double-stranded DNA and polynucleotides, releasing free uracil.</text>
        <dbReference type="EC" id="3.2.2.27"/>
    </reaction>
</comment>
<comment type="caution">
    <text evidence="13">The sequence shown here is derived from an EMBL/GenBank/DDBJ whole genome shotgun (WGS) entry which is preliminary data.</text>
</comment>
<dbReference type="InterPro" id="IPR005122">
    <property type="entry name" value="Uracil-DNA_glycosylase-like"/>
</dbReference>
<dbReference type="GO" id="GO:0051539">
    <property type="term" value="F:4 iron, 4 sulfur cluster binding"/>
    <property type="evidence" value="ECO:0007669"/>
    <property type="project" value="UniProtKB-KW"/>
</dbReference>
<comment type="similarity">
    <text evidence="2">Belongs to the uracil-DNA glycosylase (UDG) superfamily. Type 4 (UDGa) family.</text>
</comment>
<keyword evidence="11" id="KW-0234">DNA repair</keyword>
<dbReference type="SMART" id="SM00986">
    <property type="entry name" value="UDG"/>
    <property type="match status" value="1"/>
</dbReference>
<dbReference type="Pfam" id="PF03167">
    <property type="entry name" value="UDG"/>
    <property type="match status" value="1"/>
</dbReference>
<evidence type="ECO:0000256" key="8">
    <source>
        <dbReference type="ARBA" id="ARBA00022801"/>
    </source>
</evidence>
<dbReference type="SUPFAM" id="SSF52141">
    <property type="entry name" value="Uracil-DNA glycosylase-like"/>
    <property type="match status" value="1"/>
</dbReference>
<proteinExistence type="inferred from homology"/>
<evidence type="ECO:0000313" key="13">
    <source>
        <dbReference type="EMBL" id="TQS81539.1"/>
    </source>
</evidence>
<name>A0A8J8PFF5_9ARCH</name>
<dbReference type="PANTHER" id="PTHR33693:SF1">
    <property type="entry name" value="TYPE-4 URACIL-DNA GLYCOSYLASE"/>
    <property type="match status" value="1"/>
</dbReference>
<dbReference type="RefSeq" id="WP_400195451.1">
    <property type="nucleotide sequence ID" value="NZ_CAYAYE010000017.1"/>
</dbReference>
<evidence type="ECO:0000256" key="6">
    <source>
        <dbReference type="ARBA" id="ARBA00022723"/>
    </source>
</evidence>
<evidence type="ECO:0000256" key="10">
    <source>
        <dbReference type="ARBA" id="ARBA00023014"/>
    </source>
</evidence>
<dbReference type="InterPro" id="IPR036895">
    <property type="entry name" value="Uracil-DNA_glycosylase-like_sf"/>
</dbReference>
<organism evidence="13 14">
    <name type="scientific">Candidatus Methanomassiliicoccus intestinalis</name>
    <dbReference type="NCBI Taxonomy" id="1406512"/>
    <lineage>
        <taxon>Archaea</taxon>
        <taxon>Methanobacteriati</taxon>
        <taxon>Thermoplasmatota</taxon>
        <taxon>Thermoplasmata</taxon>
        <taxon>Methanomassiliicoccales</taxon>
        <taxon>Methanomassiliicoccaceae</taxon>
        <taxon>Methanomassiliicoccus</taxon>
    </lineage>
</organism>
<keyword evidence="9" id="KW-0408">Iron</keyword>
<dbReference type="GO" id="GO:0046872">
    <property type="term" value="F:metal ion binding"/>
    <property type="evidence" value="ECO:0007669"/>
    <property type="project" value="UniProtKB-KW"/>
</dbReference>
<evidence type="ECO:0000256" key="2">
    <source>
        <dbReference type="ARBA" id="ARBA00006521"/>
    </source>
</evidence>
<dbReference type="InterPro" id="IPR051536">
    <property type="entry name" value="UDG_Type-4/5"/>
</dbReference>
<keyword evidence="6" id="KW-0479">Metal-binding</keyword>
<evidence type="ECO:0000256" key="9">
    <source>
        <dbReference type="ARBA" id="ARBA00023004"/>
    </source>
</evidence>
<evidence type="ECO:0000256" key="4">
    <source>
        <dbReference type="ARBA" id="ARBA00019403"/>
    </source>
</evidence>
<keyword evidence="10" id="KW-0411">Iron-sulfur</keyword>
<dbReference type="Proteomes" id="UP000752814">
    <property type="component" value="Unassembled WGS sequence"/>
</dbReference>
<protein>
    <recommendedName>
        <fullName evidence="4">Type-4 uracil-DNA glycosylase</fullName>
        <ecNumber evidence="3">3.2.2.27</ecNumber>
    </recommendedName>
</protein>
<dbReference type="GO" id="GO:0006281">
    <property type="term" value="P:DNA repair"/>
    <property type="evidence" value="ECO:0007669"/>
    <property type="project" value="UniProtKB-KW"/>
</dbReference>
<evidence type="ECO:0000259" key="12">
    <source>
        <dbReference type="SMART" id="SM00986"/>
    </source>
</evidence>
<evidence type="ECO:0000256" key="3">
    <source>
        <dbReference type="ARBA" id="ARBA00012030"/>
    </source>
</evidence>
<dbReference type="PANTHER" id="PTHR33693">
    <property type="entry name" value="TYPE-5 URACIL-DNA GLYCOSYLASE"/>
    <property type="match status" value="1"/>
</dbReference>
<dbReference type="EC" id="3.2.2.27" evidence="3"/>
<evidence type="ECO:0000256" key="11">
    <source>
        <dbReference type="ARBA" id="ARBA00023204"/>
    </source>
</evidence>
<keyword evidence="8" id="KW-0378">Hydrolase</keyword>
<reference evidence="13" key="1">
    <citation type="submission" date="2016-03" db="EMBL/GenBank/DDBJ databases">
        <authorList>
            <person name="Borrel G."/>
            <person name="Mccann A."/>
            <person name="O'Toole P.W."/>
        </authorList>
    </citation>
    <scope>NUCLEOTIDE SEQUENCE</scope>
    <source>
        <strain evidence="13">183</strain>
    </source>
</reference>
<dbReference type="EMBL" id="LVVT01000022">
    <property type="protein sequence ID" value="TQS81539.1"/>
    <property type="molecule type" value="Genomic_DNA"/>
</dbReference>
<dbReference type="AlphaFoldDB" id="A0A8J8PFF5"/>
<dbReference type="CDD" id="cd10030">
    <property type="entry name" value="UDG-F4_TTUDGA_SPO1dp_like"/>
    <property type="match status" value="1"/>
</dbReference>
<evidence type="ECO:0000256" key="1">
    <source>
        <dbReference type="ARBA" id="ARBA00001400"/>
    </source>
</evidence>
<feature type="domain" description="Uracil-DNA glycosylase-like" evidence="12">
    <location>
        <begin position="18"/>
        <end position="166"/>
    </location>
</feature>
<dbReference type="Gene3D" id="3.40.470.10">
    <property type="entry name" value="Uracil-DNA glycosylase-like domain"/>
    <property type="match status" value="1"/>
</dbReference>
<keyword evidence="5" id="KW-0004">4Fe-4S</keyword>
<sequence>MISCEDCPLCEGRQNIVMPDGDPQSPVAFVGEAPGADEDRLGKPFVGKSGKVLSRLMEEVGLARSSIFITNTVKCRPPNNRDPTSKEMEACYPRLEQELKDRKLIIALGRSAAKDLIGRDVKMGSEANTMIPVMIAGNEIKVLIAYHPAATFYSRKALESLKNSIEIAKEYMPSK</sequence>
<dbReference type="InterPro" id="IPR005273">
    <property type="entry name" value="Ura-DNA_glyco_family4"/>
</dbReference>
<dbReference type="SMART" id="SM00987">
    <property type="entry name" value="UreE_C"/>
    <property type="match status" value="1"/>
</dbReference>
<keyword evidence="7" id="KW-0227">DNA damage</keyword>
<accession>A0A8J8PFF5</accession>
<gene>
    <name evidence="13" type="ORF">A3207_03820</name>
</gene>
<evidence type="ECO:0000313" key="14">
    <source>
        <dbReference type="Proteomes" id="UP000752814"/>
    </source>
</evidence>